<gene>
    <name evidence="7 9" type="primary">tbp</name>
    <name evidence="9" type="ORF">NCS_30238</name>
</gene>
<evidence type="ECO:0000313" key="10">
    <source>
        <dbReference type="Proteomes" id="UP000230607"/>
    </source>
</evidence>
<evidence type="ECO:0000256" key="1">
    <source>
        <dbReference type="ARBA" id="ARBA00005560"/>
    </source>
</evidence>
<protein>
    <recommendedName>
        <fullName evidence="7">TATA-box-binding protein</fullName>
    </recommendedName>
    <alternativeName>
        <fullName evidence="7">Box A-binding protein</fullName>
        <shortName evidence="7">BAP</shortName>
    </alternativeName>
    <alternativeName>
        <fullName evidence="7">TATA sequence-binding protein</fullName>
        <shortName evidence="7">TBP</shortName>
    </alternativeName>
    <alternativeName>
        <fullName evidence="7">TATA-box factor</fullName>
    </alternativeName>
</protein>
<dbReference type="Proteomes" id="UP000230607">
    <property type="component" value="Chromosome 1"/>
</dbReference>
<comment type="similarity">
    <text evidence="1 7 8">Belongs to the TBP family.</text>
</comment>
<dbReference type="EMBL" id="LT841358">
    <property type="protein sequence ID" value="SMH72398.1"/>
    <property type="molecule type" value="Genomic_DNA"/>
</dbReference>
<evidence type="ECO:0000256" key="8">
    <source>
        <dbReference type="RuleBase" id="RU000523"/>
    </source>
</evidence>
<keyword evidence="4 7" id="KW-0238">DNA-binding</keyword>
<comment type="function">
    <text evidence="6 7 8">General factor that plays a role in the activation of archaeal genes transcribed by RNA polymerase. Binds specifically to the TATA box promoter element which lies close to the position of transcription initiation.</text>
</comment>
<dbReference type="Pfam" id="PF00352">
    <property type="entry name" value="TBP"/>
    <property type="match status" value="2"/>
</dbReference>
<dbReference type="OrthoDB" id="350539at2157"/>
<feature type="repeat" description="1" evidence="7">
    <location>
        <begin position="10"/>
        <end position="86"/>
    </location>
</feature>
<evidence type="ECO:0000256" key="4">
    <source>
        <dbReference type="ARBA" id="ARBA00023125"/>
    </source>
</evidence>
<dbReference type="AlphaFoldDB" id="A0A2H1FI10"/>
<feature type="repeat" description="2" evidence="7">
    <location>
        <begin position="101"/>
        <end position="177"/>
    </location>
</feature>
<proteinExistence type="inferred from homology"/>
<organism evidence="9 10">
    <name type="scientific">Candidatus Nitrosotalea okcheonensis</name>
    <dbReference type="NCBI Taxonomy" id="1903276"/>
    <lineage>
        <taxon>Archaea</taxon>
        <taxon>Nitrososphaerota</taxon>
        <taxon>Nitrososphaeria</taxon>
        <taxon>Nitrosotaleales</taxon>
        <taxon>Nitrosotaleaceae</taxon>
        <taxon>Nitrosotalea</taxon>
    </lineage>
</organism>
<dbReference type="FunFam" id="3.30.310.10:FF:000010">
    <property type="entry name" value="TATA-box-binding protein"/>
    <property type="match status" value="1"/>
</dbReference>
<dbReference type="InterPro" id="IPR000814">
    <property type="entry name" value="TBP"/>
</dbReference>
<dbReference type="InterPro" id="IPR030491">
    <property type="entry name" value="TBP_CS"/>
</dbReference>
<dbReference type="Gene3D" id="3.30.310.10">
    <property type="entry name" value="TATA-Binding Protein"/>
    <property type="match status" value="2"/>
</dbReference>
<reference evidence="10" key="1">
    <citation type="submission" date="2017-03" db="EMBL/GenBank/DDBJ databases">
        <authorList>
            <person name="Herbold C."/>
        </authorList>
    </citation>
    <scope>NUCLEOTIDE SEQUENCE [LARGE SCALE GENOMIC DNA]</scope>
</reference>
<evidence type="ECO:0000256" key="5">
    <source>
        <dbReference type="ARBA" id="ARBA00023163"/>
    </source>
</evidence>
<keyword evidence="2 7" id="KW-0677">Repeat</keyword>
<dbReference type="GO" id="GO:0003677">
    <property type="term" value="F:DNA binding"/>
    <property type="evidence" value="ECO:0007669"/>
    <property type="project" value="UniProtKB-KW"/>
</dbReference>
<evidence type="ECO:0000256" key="2">
    <source>
        <dbReference type="ARBA" id="ARBA00022737"/>
    </source>
</evidence>
<dbReference type="SUPFAM" id="SSF55945">
    <property type="entry name" value="TATA-box binding protein-like"/>
    <property type="match status" value="2"/>
</dbReference>
<evidence type="ECO:0000313" key="9">
    <source>
        <dbReference type="EMBL" id="SMH72398.1"/>
    </source>
</evidence>
<dbReference type="InterPro" id="IPR012295">
    <property type="entry name" value="TBP_dom_sf"/>
</dbReference>
<dbReference type="PRINTS" id="PR00686">
    <property type="entry name" value="TIFACTORIID"/>
</dbReference>
<dbReference type="PANTHER" id="PTHR10126">
    <property type="entry name" value="TATA-BOX BINDING PROTEIN"/>
    <property type="match status" value="1"/>
</dbReference>
<keyword evidence="5 7" id="KW-0804">Transcription</keyword>
<evidence type="ECO:0000256" key="7">
    <source>
        <dbReference type="HAMAP-Rule" id="MF_00408"/>
    </source>
</evidence>
<evidence type="ECO:0000256" key="3">
    <source>
        <dbReference type="ARBA" id="ARBA00023015"/>
    </source>
</evidence>
<name>A0A2H1FI10_9ARCH</name>
<sequence length="187" mass="20695">MPQTKPIVDIVNVVASASIDQRIDLVEITKAFPESEYNPAQFPGLVFRLKTPRTAILIFSSGKFVCTGSKSEKDAIAAINTVIQKLRKTKIKIKNDAVITIQNIVASVNLGGGVHLALAARSLPRSMYEPEQFPGVIHRMIDPKTVTLIFVSGKLVCVGARTESEVYRAVYNLHTMLEEKQLMHYQT</sequence>
<accession>A0A2H1FI10</accession>
<dbReference type="RefSeq" id="WP_157928172.1">
    <property type="nucleotide sequence ID" value="NZ_LT841358.1"/>
</dbReference>
<dbReference type="FunFam" id="3.30.310.10:FF:000007">
    <property type="entry name" value="TATA-box-binding protein"/>
    <property type="match status" value="1"/>
</dbReference>
<keyword evidence="10" id="KW-1185">Reference proteome</keyword>
<evidence type="ECO:0000256" key="6">
    <source>
        <dbReference type="ARBA" id="ARBA00025680"/>
    </source>
</evidence>
<dbReference type="GO" id="GO:0006352">
    <property type="term" value="P:DNA-templated transcription initiation"/>
    <property type="evidence" value="ECO:0007669"/>
    <property type="project" value="InterPro"/>
</dbReference>
<dbReference type="PROSITE" id="PS00351">
    <property type="entry name" value="TFIID"/>
    <property type="match status" value="1"/>
</dbReference>
<dbReference type="HAMAP" id="MF_00408">
    <property type="entry name" value="TATA_bind_prot_arch"/>
    <property type="match status" value="1"/>
</dbReference>
<keyword evidence="3 7" id="KW-0805">Transcription regulation</keyword>
<dbReference type="GO" id="GO:0003700">
    <property type="term" value="F:DNA-binding transcription factor activity"/>
    <property type="evidence" value="ECO:0007669"/>
    <property type="project" value="UniProtKB-UniRule"/>
</dbReference>